<gene>
    <name evidence="1" type="ORF">DKK70_02390</name>
</gene>
<dbReference type="Proteomes" id="UP000247932">
    <property type="component" value="Unassembled WGS sequence"/>
</dbReference>
<proteinExistence type="predicted"/>
<evidence type="ECO:0000313" key="1">
    <source>
        <dbReference type="EMBL" id="PXZ08209.1"/>
    </source>
</evidence>
<dbReference type="EMBL" id="QGLR01000006">
    <property type="protein sequence ID" value="PXZ08209.1"/>
    <property type="molecule type" value="Genomic_DNA"/>
</dbReference>
<evidence type="ECO:0000313" key="2">
    <source>
        <dbReference type="Proteomes" id="UP000247932"/>
    </source>
</evidence>
<accession>A0A2V4E8H8</accession>
<comment type="caution">
    <text evidence="1">The sequence shown here is derived from an EMBL/GenBank/DDBJ whole genome shotgun (WGS) entry which is preliminary data.</text>
</comment>
<reference evidence="1 2" key="1">
    <citation type="submission" date="2018-05" db="EMBL/GenBank/DDBJ databases">
        <title>Reference genomes for bee gut microbiota database.</title>
        <authorList>
            <person name="Ellegaard K.M."/>
        </authorList>
    </citation>
    <scope>NUCLEOTIDE SEQUENCE [LARGE SCALE GENOMIC DNA]</scope>
    <source>
        <strain evidence="1 2">ESL0182</strain>
    </source>
</reference>
<dbReference type="RefSeq" id="WP_110432582.1">
    <property type="nucleotide sequence ID" value="NZ_QGLR01000006.1"/>
</dbReference>
<keyword evidence="2" id="KW-1185">Reference proteome</keyword>
<sequence length="157" mass="18724">MKGDFEQAVNNNEIIAYLKGEGDYFATEEFNMGYHSHIMNFMGMMGYLEDKEHPYQLLIKYFKLYLSSLKEDVLDAWSLFRNIACYYNLRKDNCYFFTQNEDLIDELTAEEKKKIGVLYRYLKENFDKVPGAAQMFPIEKQFGFTRKNGCRYDLFSF</sequence>
<organism evidence="1 2">
    <name type="scientific">Gilliamella apicola</name>
    <dbReference type="NCBI Taxonomy" id="1196095"/>
    <lineage>
        <taxon>Bacteria</taxon>
        <taxon>Pseudomonadati</taxon>
        <taxon>Pseudomonadota</taxon>
        <taxon>Gammaproteobacteria</taxon>
        <taxon>Orbales</taxon>
        <taxon>Orbaceae</taxon>
        <taxon>Gilliamella</taxon>
    </lineage>
</organism>
<dbReference type="AlphaFoldDB" id="A0A2V4E8H8"/>
<name>A0A2V4E8H8_9GAMM</name>
<protein>
    <submittedName>
        <fullName evidence="1">Uncharacterized protein</fullName>
    </submittedName>
</protein>